<keyword evidence="1" id="KW-0472">Membrane</keyword>
<keyword evidence="3" id="KW-1185">Reference proteome</keyword>
<feature type="transmembrane region" description="Helical" evidence="1">
    <location>
        <begin position="6"/>
        <end position="26"/>
    </location>
</feature>
<organism evidence="2 3">
    <name type="scientific">Leersia perrieri</name>
    <dbReference type="NCBI Taxonomy" id="77586"/>
    <lineage>
        <taxon>Eukaryota</taxon>
        <taxon>Viridiplantae</taxon>
        <taxon>Streptophyta</taxon>
        <taxon>Embryophyta</taxon>
        <taxon>Tracheophyta</taxon>
        <taxon>Spermatophyta</taxon>
        <taxon>Magnoliopsida</taxon>
        <taxon>Liliopsida</taxon>
        <taxon>Poales</taxon>
        <taxon>Poaceae</taxon>
        <taxon>BOP clade</taxon>
        <taxon>Oryzoideae</taxon>
        <taxon>Oryzeae</taxon>
        <taxon>Oryzinae</taxon>
        <taxon>Leersia</taxon>
    </lineage>
</organism>
<evidence type="ECO:0000313" key="2">
    <source>
        <dbReference type="EnsemblPlants" id="LPERR05G21310.1"/>
    </source>
</evidence>
<keyword evidence="1" id="KW-0812">Transmembrane</keyword>
<reference evidence="2" key="3">
    <citation type="submission" date="2015-04" db="UniProtKB">
        <authorList>
            <consortium name="EnsemblPlants"/>
        </authorList>
    </citation>
    <scope>IDENTIFICATION</scope>
</reference>
<name>A0A0D9WJP0_9ORYZ</name>
<evidence type="ECO:0000313" key="3">
    <source>
        <dbReference type="Proteomes" id="UP000032180"/>
    </source>
</evidence>
<dbReference type="EnsemblPlants" id="LPERR05G21310.1">
    <property type="protein sequence ID" value="LPERR05G21310.1"/>
    <property type="gene ID" value="LPERR05G21310"/>
</dbReference>
<feature type="transmembrane region" description="Helical" evidence="1">
    <location>
        <begin position="53"/>
        <end position="70"/>
    </location>
</feature>
<proteinExistence type="predicted"/>
<accession>A0A0D9WJP0</accession>
<reference evidence="3" key="2">
    <citation type="submission" date="2013-12" db="EMBL/GenBank/DDBJ databases">
        <authorList>
            <person name="Yu Y."/>
            <person name="Lee S."/>
            <person name="de Baynast K."/>
            <person name="Wissotski M."/>
            <person name="Liu L."/>
            <person name="Talag J."/>
            <person name="Goicoechea J."/>
            <person name="Angelova A."/>
            <person name="Jetty R."/>
            <person name="Kudrna D."/>
            <person name="Golser W."/>
            <person name="Rivera L."/>
            <person name="Zhang J."/>
            <person name="Wing R."/>
        </authorList>
    </citation>
    <scope>NUCLEOTIDE SEQUENCE</scope>
</reference>
<dbReference type="Proteomes" id="UP000032180">
    <property type="component" value="Chromosome 5"/>
</dbReference>
<dbReference type="AlphaFoldDB" id="A0A0D9WJP0"/>
<dbReference type="HOGENOM" id="CLU_2743669_0_0_1"/>
<evidence type="ECO:0000256" key="1">
    <source>
        <dbReference type="SAM" id="Phobius"/>
    </source>
</evidence>
<dbReference type="Gramene" id="LPERR05G21310.1">
    <property type="protein sequence ID" value="LPERR05G21310.1"/>
    <property type="gene ID" value="LPERR05G21310"/>
</dbReference>
<keyword evidence="1" id="KW-1133">Transmembrane helix</keyword>
<reference evidence="2 3" key="1">
    <citation type="submission" date="2012-08" db="EMBL/GenBank/DDBJ databases">
        <title>Oryza genome evolution.</title>
        <authorList>
            <person name="Wing R.A."/>
        </authorList>
    </citation>
    <scope>NUCLEOTIDE SEQUENCE</scope>
</reference>
<sequence length="71" mass="7708">MGRVSIVAGVTLMCIILLVLSSAVTAGEAVRQWEGMESTVAVKGRFRKMKRELFSVLGCSLALLVVQQLQQ</sequence>
<protein>
    <submittedName>
        <fullName evidence="2">Uncharacterized protein</fullName>
    </submittedName>
</protein>